<evidence type="ECO:0000256" key="1">
    <source>
        <dbReference type="ARBA" id="ARBA00000085"/>
    </source>
</evidence>
<evidence type="ECO:0000259" key="6">
    <source>
        <dbReference type="PROSITE" id="PS50109"/>
    </source>
</evidence>
<gene>
    <name evidence="8" type="ORF">VSR33_22110</name>
</gene>
<sequence length="1848" mass="204401">MSVSFSSFDIDTSDPFQFVWEDGERAFYRGWRLSADGMRESVLVVRPVDAHPSQAVVDRLAHEYALANELDEAAAVRPLLLVREHGLVALVLEDPGGEPLERLASPIDTENFLRLAIAIVAALGKLHARGLVHKDIKQAHIVVNCAAGAARLTGFGIATQIPRERQTPRRPEFIEGTLAYMAPEQTGRMNRSVDSRSDLYALGVTYYRMLTGVLPFSASDPMEWVHCHIARQPVPPAQRERSVPGPVSTIVMKLLEKSAEDRYQTAFGVEHDLRCCLAQWETGGRIDDFPLGARDTPDRLLIPEKLYGRTRELDTLLRAFDRVSGGGNVELVLVTGQSGIGKSALVHELHKELGSSQGHFAAGKCDQYKRDVPHATLAQALQSLLRPLLGSREADLSRWRATLDAALDPGGALIVNLVPALATVVGEQPPVPELPPEDAQRRFQLVFRRFISVFATPEHPLVLFLDDLQWLDAATLDLLEFLLTRSDLHHFLLIGSYRDNEVAATHPLTRKLAAIREAGVVVHEIKLEPLVPDVLGQLIADSLRCEPERAAPLARLLQGKTSGNPFFALQFLTVLADEGLLSFNHAKGQWSWELRQIYARGCTDNVVELMVGKLGRLPARTLKTLQLLACLGNIAEAATLAAVCETSERTVGANMWEAVRQQLVIRQEGAYRFTHDRILEAAYSLIPATSRADMHLRIGRLLAARLPPAQREESVFEIVSQFERAKALIVTPEERHRVAQLNLLAGKHAMMSAAYSSALNYLKTGAEFLTDDGWACQHQLAFSLAIHRAECEMLTGDLKSAESRLAILSTRAEDTVERAMVASQQADVYVMLGQSDRTVAVGLDFLRHEGVDWSPHPTAEQAREEYERIWSTLGDRTIEALIDIPVMSDLACLAVLDVLTKVFPAALFTDLNLYSLVICRAVNLGLERGICDASCAAYVRLGLIAGFQFGDYAAGFQFARLGYELVEQRAMKRFQARTYETFGLVAPWTNPVRTAREPQHRAFDVACAIGDYTYAAYSCAHLNTNLLLAGDPLVEVQRGAEHGLEFARSVRFGFAADLITPQLQLARTLRGSTRKFGSFDDDQFDERQFELNFSSKPALAAVACWYWIRKLQARFLAGDYAIALESSSMAQTVLTKHLGSLEIVEFYFFDALSRAAICEAGSPLQRRQHLDAMAIDHQKLQAWAENCPENFENRRALVAAEMARLQGADLEEVMRLYELAIRSARESGFVHNEALACERAARFYAARGFEAVARLHMRQARCGYLRWGADAKVQQLDELFPQLLEDESDARPAITIGAPAEYLDLTAVIKISQAVFGEVVPERLIDTLLRHAIEYAGAGRGLLITPRDDDLRVEAEALAGCDRVVAQPGTGAALPESVVHYVARTRESVILGDASVQNLFSADPYIPRFRPRSMLCLPLINGAKLVGVLYLENNLASHVFTSARIAMLKLLASQAAISLENSRLYLDLAEREVKIRRLVEANIIGIFIWRLDGQIVEANDAFLRMVGYDRDDIVAGRVKRDGLSAPEWRERDLRTVIELKTAGIVQPFEKEYTRKDGQRVPILIGLAAFGEQSDQGVAFVLDLTERKRAETETREAEQRYREMQASLAHANRLATVGQLTASIAHEIKQPIAASAVNAQAAMRWLRAEPPKLKEAQQALDRVVADAMRAGDVLSRIRDLVTKTPQHKDLLRINEAIVEVVELIRGDLTKNEVEVELALADNLPLVRGDRVQLQQVMLNLILNAVEAMTGSRAGPRELLIGTAPDDPGGVRITVRDSGPGIASANIERIFEPFYTTKSGGMGMGLSICRSIVEVHRGRMWADASMAGGTVFQVVLPGHYAGDDAEDTFG</sequence>
<dbReference type="PANTHER" id="PTHR43642:SF1">
    <property type="entry name" value="HYBRID SIGNAL TRANSDUCTION HISTIDINE KINASE G"/>
    <property type="match status" value="1"/>
</dbReference>
<dbReference type="InterPro" id="IPR053159">
    <property type="entry name" value="Hybrid_Histidine_Kinase"/>
</dbReference>
<organism evidence="8 9">
    <name type="scientific">Paraburkholderia guartelaensis</name>
    <dbReference type="NCBI Taxonomy" id="2546446"/>
    <lineage>
        <taxon>Bacteria</taxon>
        <taxon>Pseudomonadati</taxon>
        <taxon>Pseudomonadota</taxon>
        <taxon>Betaproteobacteria</taxon>
        <taxon>Burkholderiales</taxon>
        <taxon>Burkholderiaceae</taxon>
        <taxon>Paraburkholderia</taxon>
    </lineage>
</organism>
<dbReference type="Pfam" id="PF01590">
    <property type="entry name" value="GAF"/>
    <property type="match status" value="1"/>
</dbReference>
<dbReference type="Pfam" id="PF00512">
    <property type="entry name" value="HisKA"/>
    <property type="match status" value="1"/>
</dbReference>
<dbReference type="CDD" id="cd14014">
    <property type="entry name" value="STKc_PknB_like"/>
    <property type="match status" value="1"/>
</dbReference>
<dbReference type="PRINTS" id="PR00344">
    <property type="entry name" value="BCTRLSENSOR"/>
</dbReference>
<dbReference type="EC" id="2.7.13.3" evidence="2"/>
<comment type="caution">
    <text evidence="8">The sequence shown here is derived from an EMBL/GenBank/DDBJ whole genome shotgun (WGS) entry which is preliminary data.</text>
</comment>
<dbReference type="InterPro" id="IPR003018">
    <property type="entry name" value="GAF"/>
</dbReference>
<dbReference type="CDD" id="cd00130">
    <property type="entry name" value="PAS"/>
    <property type="match status" value="1"/>
</dbReference>
<dbReference type="SMART" id="SM00091">
    <property type="entry name" value="PAS"/>
    <property type="match status" value="1"/>
</dbReference>
<dbReference type="SMART" id="SM00388">
    <property type="entry name" value="HisKA"/>
    <property type="match status" value="1"/>
</dbReference>
<comment type="catalytic activity">
    <reaction evidence="1">
        <text>ATP + protein L-histidine = ADP + protein N-phospho-L-histidine.</text>
        <dbReference type="EC" id="2.7.13.3"/>
    </reaction>
</comment>
<evidence type="ECO:0000256" key="2">
    <source>
        <dbReference type="ARBA" id="ARBA00012438"/>
    </source>
</evidence>
<dbReference type="PROSITE" id="PS50011">
    <property type="entry name" value="PROTEIN_KINASE_DOM"/>
    <property type="match status" value="1"/>
</dbReference>
<feature type="coiled-coil region" evidence="4">
    <location>
        <begin position="1586"/>
        <end position="1613"/>
    </location>
</feature>
<dbReference type="SMART" id="SM00065">
    <property type="entry name" value="GAF"/>
    <property type="match status" value="1"/>
</dbReference>
<dbReference type="Pfam" id="PF13191">
    <property type="entry name" value="AAA_16"/>
    <property type="match status" value="1"/>
</dbReference>
<dbReference type="NCBIfam" id="TIGR00229">
    <property type="entry name" value="sensory_box"/>
    <property type="match status" value="1"/>
</dbReference>
<dbReference type="InterPro" id="IPR036890">
    <property type="entry name" value="HATPase_C_sf"/>
</dbReference>
<dbReference type="SUPFAM" id="SSF52540">
    <property type="entry name" value="P-loop containing nucleoside triphosphate hydrolases"/>
    <property type="match status" value="1"/>
</dbReference>
<dbReference type="InterPro" id="IPR004358">
    <property type="entry name" value="Sig_transdc_His_kin-like_C"/>
</dbReference>
<dbReference type="InterPro" id="IPR041664">
    <property type="entry name" value="AAA_16"/>
</dbReference>
<dbReference type="Gene3D" id="1.10.510.10">
    <property type="entry name" value="Transferase(Phosphotransferase) domain 1"/>
    <property type="match status" value="1"/>
</dbReference>
<dbReference type="InterPro" id="IPR000014">
    <property type="entry name" value="PAS"/>
</dbReference>
<keyword evidence="9" id="KW-1185">Reference proteome</keyword>
<dbReference type="EMBL" id="JAYMRW010000009">
    <property type="protein sequence ID" value="MEM5450175.1"/>
    <property type="molecule type" value="Genomic_DNA"/>
</dbReference>
<dbReference type="SMART" id="SM00387">
    <property type="entry name" value="HATPase_c"/>
    <property type="match status" value="1"/>
</dbReference>
<evidence type="ECO:0000259" key="5">
    <source>
        <dbReference type="PROSITE" id="PS50011"/>
    </source>
</evidence>
<protein>
    <recommendedName>
        <fullName evidence="2">histidine kinase</fullName>
        <ecNumber evidence="2">2.7.13.3</ecNumber>
    </recommendedName>
</protein>
<feature type="domain" description="Histidine kinase" evidence="6">
    <location>
        <begin position="1622"/>
        <end position="1838"/>
    </location>
</feature>
<dbReference type="Pfam" id="PF02518">
    <property type="entry name" value="HATPase_c"/>
    <property type="match status" value="1"/>
</dbReference>
<dbReference type="Proteomes" id="UP001390669">
    <property type="component" value="Unassembled WGS sequence"/>
</dbReference>
<evidence type="ECO:0000313" key="9">
    <source>
        <dbReference type="Proteomes" id="UP001390669"/>
    </source>
</evidence>
<dbReference type="SMART" id="SM00220">
    <property type="entry name" value="S_TKc"/>
    <property type="match status" value="1"/>
</dbReference>
<dbReference type="PANTHER" id="PTHR43642">
    <property type="entry name" value="HYBRID SIGNAL TRANSDUCTION HISTIDINE KINASE G"/>
    <property type="match status" value="1"/>
</dbReference>
<dbReference type="InterPro" id="IPR027417">
    <property type="entry name" value="P-loop_NTPase"/>
</dbReference>
<dbReference type="PROSITE" id="PS50112">
    <property type="entry name" value="PAS"/>
    <property type="match status" value="1"/>
</dbReference>
<dbReference type="InterPro" id="IPR011009">
    <property type="entry name" value="Kinase-like_dom_sf"/>
</dbReference>
<dbReference type="SUPFAM" id="SSF55785">
    <property type="entry name" value="PYP-like sensor domain (PAS domain)"/>
    <property type="match status" value="1"/>
</dbReference>
<dbReference type="InterPro" id="IPR005467">
    <property type="entry name" value="His_kinase_dom"/>
</dbReference>
<dbReference type="Gene3D" id="3.30.565.10">
    <property type="entry name" value="Histidine kinase-like ATPase, C-terminal domain"/>
    <property type="match status" value="1"/>
</dbReference>
<dbReference type="SUPFAM" id="SSF55781">
    <property type="entry name" value="GAF domain-like"/>
    <property type="match status" value="1"/>
</dbReference>
<dbReference type="Pfam" id="PF13426">
    <property type="entry name" value="PAS_9"/>
    <property type="match status" value="1"/>
</dbReference>
<accession>A0ABU9SGQ3</accession>
<name>A0ABU9SGQ3_9BURK</name>
<dbReference type="InterPro" id="IPR003661">
    <property type="entry name" value="HisK_dim/P_dom"/>
</dbReference>
<reference evidence="8 9" key="1">
    <citation type="submission" date="2024-01" db="EMBL/GenBank/DDBJ databases">
        <title>The diversity of rhizobia nodulating Mimosa spp. in eleven states of Brazil covering several biomes is determined by host plant, location, and edaphic factors.</title>
        <authorList>
            <person name="Rouws L."/>
            <person name="Barauna A."/>
            <person name="Beukes C."/>
            <person name="De Faria S.M."/>
            <person name="Gross E."/>
            <person name="Dos Reis Junior F.B."/>
            <person name="Simon M."/>
            <person name="Maluk M."/>
            <person name="Odee D.W."/>
            <person name="Kenicer G."/>
            <person name="Young J.P.W."/>
            <person name="Reis V.M."/>
            <person name="Zilli J."/>
            <person name="James E.K."/>
        </authorList>
    </citation>
    <scope>NUCLEOTIDE SEQUENCE [LARGE SCALE GENOMIC DNA]</scope>
    <source>
        <strain evidence="8 9">JPY164</strain>
    </source>
</reference>
<dbReference type="Gene3D" id="3.30.450.40">
    <property type="match status" value="1"/>
</dbReference>
<dbReference type="InterPro" id="IPR003594">
    <property type="entry name" value="HATPase_dom"/>
</dbReference>
<dbReference type="InterPro" id="IPR036097">
    <property type="entry name" value="HisK_dim/P_sf"/>
</dbReference>
<feature type="domain" description="Protein kinase" evidence="5">
    <location>
        <begin position="16"/>
        <end position="274"/>
    </location>
</feature>
<evidence type="ECO:0000256" key="4">
    <source>
        <dbReference type="SAM" id="Coils"/>
    </source>
</evidence>
<evidence type="ECO:0000256" key="3">
    <source>
        <dbReference type="ARBA" id="ARBA00022553"/>
    </source>
</evidence>
<feature type="domain" description="PAS" evidence="7">
    <location>
        <begin position="1471"/>
        <end position="1514"/>
    </location>
</feature>
<dbReference type="Pfam" id="PF00069">
    <property type="entry name" value="Pkinase"/>
    <property type="match status" value="1"/>
</dbReference>
<dbReference type="SUPFAM" id="SSF47384">
    <property type="entry name" value="Homodimeric domain of signal transducing histidine kinase"/>
    <property type="match status" value="1"/>
</dbReference>
<keyword evidence="4" id="KW-0175">Coiled coil</keyword>
<proteinExistence type="predicted"/>
<dbReference type="RefSeq" id="WP_406953000.1">
    <property type="nucleotide sequence ID" value="NZ_JAYMRW010000009.1"/>
</dbReference>
<dbReference type="Gene3D" id="1.10.287.130">
    <property type="match status" value="1"/>
</dbReference>
<dbReference type="InterPro" id="IPR000719">
    <property type="entry name" value="Prot_kinase_dom"/>
</dbReference>
<dbReference type="SUPFAM" id="SSF56112">
    <property type="entry name" value="Protein kinase-like (PK-like)"/>
    <property type="match status" value="1"/>
</dbReference>
<keyword evidence="3" id="KW-0597">Phosphoprotein</keyword>
<evidence type="ECO:0000259" key="7">
    <source>
        <dbReference type="PROSITE" id="PS50112"/>
    </source>
</evidence>
<dbReference type="Gene3D" id="3.40.50.300">
    <property type="entry name" value="P-loop containing nucleotide triphosphate hydrolases"/>
    <property type="match status" value="1"/>
</dbReference>
<dbReference type="InterPro" id="IPR035965">
    <property type="entry name" value="PAS-like_dom_sf"/>
</dbReference>
<dbReference type="Gene3D" id="3.30.450.20">
    <property type="entry name" value="PAS domain"/>
    <property type="match status" value="1"/>
</dbReference>
<dbReference type="SUPFAM" id="SSF55874">
    <property type="entry name" value="ATPase domain of HSP90 chaperone/DNA topoisomerase II/histidine kinase"/>
    <property type="match status" value="1"/>
</dbReference>
<dbReference type="PROSITE" id="PS50109">
    <property type="entry name" value="HIS_KIN"/>
    <property type="match status" value="1"/>
</dbReference>
<evidence type="ECO:0000313" key="8">
    <source>
        <dbReference type="EMBL" id="MEM5450175.1"/>
    </source>
</evidence>
<dbReference type="InterPro" id="IPR029016">
    <property type="entry name" value="GAF-like_dom_sf"/>
</dbReference>